<dbReference type="RefSeq" id="WP_155168073.1">
    <property type="nucleotide sequence ID" value="NZ_WNCA01000020.1"/>
</dbReference>
<comment type="caution">
    <text evidence="1">The sequence shown here is derived from an EMBL/GenBank/DDBJ whole genome shotgun (WGS) entry which is preliminary data.</text>
</comment>
<sequence length="438" mass="49987">MKKSICQIFNKNCLETGLKPDIPTINAAALEYIKRFPLFNVPAVAFSDSGFNETIAAYLPYPIVKVVPLGRTPVESKKVFPSIEDCIRLLKAYAQGDQKLYNELEDRFMKPSKIASRRQFMETVIAWAFIFFYLKIRRDHRYFTALSFLLSSHTLLSYVNRFEFILQEKDVSPEEAEEMQSRRIWRTLSVLKDPILLNPHLNQFLRDLAPHVHKEEFPMIALELIPELYDSAGEHKEKIDSYMNGALDDFAKQYAAESGVSLSNPSSAVLNKNRGISKGRASGYGMDIPVGISNKDFIYAFVDVVSLMSFVVKRRFGLKNKLSALFVLYTLQHLPFFNLQTDFRNIKTSRLWPVLMHKDGQTSVFAAPGPLVHFSTASLVGHGPYDYQSWTAKGCPKNLAPFNTPKGFQKDARKSLRQLNQCCNSFLNSFLHYHHNNG</sequence>
<evidence type="ECO:0000313" key="2">
    <source>
        <dbReference type="Proteomes" id="UP000462362"/>
    </source>
</evidence>
<dbReference type="AlphaFoldDB" id="A0A6I3S1H9"/>
<protein>
    <submittedName>
        <fullName evidence="1">Uncharacterized protein</fullName>
    </submittedName>
</protein>
<name>A0A6I3S1H9_9BURK</name>
<dbReference type="EMBL" id="WNCL01000021">
    <property type="protein sequence ID" value="MTU43549.1"/>
    <property type="molecule type" value="Genomic_DNA"/>
</dbReference>
<accession>A0A6I3S1H9</accession>
<proteinExistence type="predicted"/>
<organism evidence="1 2">
    <name type="scientific">Parasutterella excrementihominis</name>
    <dbReference type="NCBI Taxonomy" id="487175"/>
    <lineage>
        <taxon>Bacteria</taxon>
        <taxon>Pseudomonadati</taxon>
        <taxon>Pseudomonadota</taxon>
        <taxon>Betaproteobacteria</taxon>
        <taxon>Burkholderiales</taxon>
        <taxon>Sutterellaceae</taxon>
        <taxon>Parasutterella</taxon>
    </lineage>
</organism>
<reference evidence="1 2" key="1">
    <citation type="journal article" date="2019" name="Nat. Med.">
        <title>A library of human gut bacterial isolates paired with longitudinal multiomics data enables mechanistic microbiome research.</title>
        <authorList>
            <person name="Poyet M."/>
            <person name="Groussin M."/>
            <person name="Gibbons S.M."/>
            <person name="Avila-Pacheco J."/>
            <person name="Jiang X."/>
            <person name="Kearney S.M."/>
            <person name="Perrotta A.R."/>
            <person name="Berdy B."/>
            <person name="Zhao S."/>
            <person name="Lieberman T.D."/>
            <person name="Swanson P.K."/>
            <person name="Smith M."/>
            <person name="Roesemann S."/>
            <person name="Alexander J.E."/>
            <person name="Rich S.A."/>
            <person name="Livny J."/>
            <person name="Vlamakis H."/>
            <person name="Clish C."/>
            <person name="Bullock K."/>
            <person name="Deik A."/>
            <person name="Scott J."/>
            <person name="Pierce K.A."/>
            <person name="Xavier R.J."/>
            <person name="Alm E.J."/>
        </authorList>
    </citation>
    <scope>NUCLEOTIDE SEQUENCE [LARGE SCALE GENOMIC DNA]</scope>
    <source>
        <strain evidence="1 2">BIOML-A2</strain>
    </source>
</reference>
<gene>
    <name evidence="1" type="ORF">GMD42_07910</name>
</gene>
<dbReference type="Proteomes" id="UP000462362">
    <property type="component" value="Unassembled WGS sequence"/>
</dbReference>
<evidence type="ECO:0000313" key="1">
    <source>
        <dbReference type="EMBL" id="MTU43549.1"/>
    </source>
</evidence>